<feature type="region of interest" description="Disordered" evidence="1">
    <location>
        <begin position="225"/>
        <end position="329"/>
    </location>
</feature>
<sequence>MATLYVILGIDKDATQQEIKQAYKKAALKTHPDRALPERKPEAEAAFKRIAEAYEVLGDPGSRRRYDRDTLVSSPASSSSSDNFYFGTSPDSKPFTFQWESGHDSARRFASSRRPGGSAHGQQQRHPFGFAMGGDRFGAGMASSTDPFELFNHMFQADFASGSLSQSIADDPFFANHRRMADTNGFGFGMAPSRRETADPMMSMTSPFFGGAEDPFTSAFGPSMMSNSSSAFSSRGGSSSSTMQSFSSSSSSSGVRGGMMAASESRSTRTVNGKTESHYRRVDPDGTETVHVKSQDGEKVFVDGVQQTSHPLLTSGNNGAQPLPIGARR</sequence>
<dbReference type="GO" id="GO:0051082">
    <property type="term" value="F:unfolded protein binding"/>
    <property type="evidence" value="ECO:0007669"/>
    <property type="project" value="TreeGrafter"/>
</dbReference>
<accession>A0A316YWQ4</accession>
<dbReference type="PANTHER" id="PTHR43948:SF10">
    <property type="entry name" value="MRJ, ISOFORM E"/>
    <property type="match status" value="1"/>
</dbReference>
<dbReference type="GO" id="GO:0044183">
    <property type="term" value="F:protein folding chaperone"/>
    <property type="evidence" value="ECO:0007669"/>
    <property type="project" value="TreeGrafter"/>
</dbReference>
<protein>
    <submittedName>
        <fullName evidence="3">DnaJ-domain-containing protein</fullName>
    </submittedName>
</protein>
<feature type="compositionally biased region" description="Basic and acidic residues" evidence="1">
    <location>
        <begin position="61"/>
        <end position="70"/>
    </location>
</feature>
<evidence type="ECO:0000259" key="2">
    <source>
        <dbReference type="PROSITE" id="PS50076"/>
    </source>
</evidence>
<feature type="region of interest" description="Disordered" evidence="1">
    <location>
        <begin position="104"/>
        <end position="128"/>
    </location>
</feature>
<dbReference type="SMART" id="SM00271">
    <property type="entry name" value="DnaJ"/>
    <property type="match status" value="1"/>
</dbReference>
<dbReference type="PRINTS" id="PR00625">
    <property type="entry name" value="JDOMAIN"/>
</dbReference>
<dbReference type="STRING" id="215250.A0A316YWQ4"/>
<dbReference type="InParanoid" id="A0A316YWQ4"/>
<dbReference type="OrthoDB" id="10250354at2759"/>
<evidence type="ECO:0000313" key="4">
    <source>
        <dbReference type="Proteomes" id="UP000245768"/>
    </source>
</evidence>
<feature type="domain" description="J" evidence="2">
    <location>
        <begin position="3"/>
        <end position="70"/>
    </location>
</feature>
<feature type="compositionally biased region" description="Basic and acidic residues" evidence="1">
    <location>
        <begin position="275"/>
        <end position="301"/>
    </location>
</feature>
<dbReference type="Proteomes" id="UP000245768">
    <property type="component" value="Unassembled WGS sequence"/>
</dbReference>
<dbReference type="EMBL" id="KZ819634">
    <property type="protein sequence ID" value="PWN93699.1"/>
    <property type="molecule type" value="Genomic_DNA"/>
</dbReference>
<dbReference type="RefSeq" id="XP_025380897.1">
    <property type="nucleotide sequence ID" value="XM_025524680.1"/>
</dbReference>
<dbReference type="GeneID" id="37046596"/>
<dbReference type="InterPro" id="IPR018253">
    <property type="entry name" value="DnaJ_domain_CS"/>
</dbReference>
<dbReference type="AlphaFoldDB" id="A0A316YWQ4"/>
<dbReference type="CDD" id="cd06257">
    <property type="entry name" value="DnaJ"/>
    <property type="match status" value="1"/>
</dbReference>
<feature type="compositionally biased region" description="Low complexity" evidence="1">
    <location>
        <begin position="225"/>
        <end position="263"/>
    </location>
</feature>
<dbReference type="GO" id="GO:0051087">
    <property type="term" value="F:protein-folding chaperone binding"/>
    <property type="evidence" value="ECO:0007669"/>
    <property type="project" value="TreeGrafter"/>
</dbReference>
<dbReference type="PANTHER" id="PTHR43948">
    <property type="entry name" value="DNAJ HOMOLOG SUBFAMILY B"/>
    <property type="match status" value="1"/>
</dbReference>
<dbReference type="InterPro" id="IPR036869">
    <property type="entry name" value="J_dom_sf"/>
</dbReference>
<name>A0A316YWQ4_9BASI</name>
<feature type="compositionally biased region" description="Polar residues" evidence="1">
    <location>
        <begin position="264"/>
        <end position="274"/>
    </location>
</feature>
<dbReference type="GO" id="GO:0005737">
    <property type="term" value="C:cytoplasm"/>
    <property type="evidence" value="ECO:0007669"/>
    <property type="project" value="TreeGrafter"/>
</dbReference>
<reference evidence="3" key="1">
    <citation type="journal article" date="2018" name="Mol. Biol. Evol.">
        <title>Broad Genomic Sampling Reveals a Smut Pathogenic Ancestry of the Fungal Clade Ustilaginomycotina.</title>
        <authorList>
            <person name="Kijpornyongpan T."/>
            <person name="Mondo S.J."/>
            <person name="Barry K."/>
            <person name="Sandor L."/>
            <person name="Lee J."/>
            <person name="Lipzen A."/>
            <person name="Pangilinan J."/>
            <person name="LaButti K."/>
            <person name="Hainaut M."/>
            <person name="Henrissat B."/>
            <person name="Grigoriev I.V."/>
            <person name="Spatafora J.W."/>
            <person name="Aime M.C."/>
        </authorList>
    </citation>
    <scope>NUCLEOTIDE SEQUENCE [LARGE SCALE GENOMIC DNA]</scope>
    <source>
        <strain evidence="3">MCA 4198</strain>
    </source>
</reference>
<dbReference type="PROSITE" id="PS50076">
    <property type="entry name" value="DNAJ_2"/>
    <property type="match status" value="1"/>
</dbReference>
<dbReference type="SUPFAM" id="SSF46565">
    <property type="entry name" value="Chaperone J-domain"/>
    <property type="match status" value="1"/>
</dbReference>
<dbReference type="GO" id="GO:0005634">
    <property type="term" value="C:nucleus"/>
    <property type="evidence" value="ECO:0007669"/>
    <property type="project" value="TreeGrafter"/>
</dbReference>
<organism evidence="3 4">
    <name type="scientific">Acaromyces ingoldii</name>
    <dbReference type="NCBI Taxonomy" id="215250"/>
    <lineage>
        <taxon>Eukaryota</taxon>
        <taxon>Fungi</taxon>
        <taxon>Dikarya</taxon>
        <taxon>Basidiomycota</taxon>
        <taxon>Ustilaginomycotina</taxon>
        <taxon>Exobasidiomycetes</taxon>
        <taxon>Exobasidiales</taxon>
        <taxon>Cryptobasidiaceae</taxon>
        <taxon>Acaromyces</taxon>
    </lineage>
</organism>
<feature type="compositionally biased region" description="Polar residues" evidence="1">
    <location>
        <begin position="305"/>
        <end position="320"/>
    </location>
</feature>
<feature type="region of interest" description="Disordered" evidence="1">
    <location>
        <begin position="58"/>
        <end position="85"/>
    </location>
</feature>
<dbReference type="InterPro" id="IPR001623">
    <property type="entry name" value="DnaJ_domain"/>
</dbReference>
<proteinExistence type="predicted"/>
<keyword evidence="4" id="KW-1185">Reference proteome</keyword>
<evidence type="ECO:0000256" key="1">
    <source>
        <dbReference type="SAM" id="MobiDB-lite"/>
    </source>
</evidence>
<dbReference type="Gene3D" id="1.10.287.110">
    <property type="entry name" value="DnaJ domain"/>
    <property type="match status" value="1"/>
</dbReference>
<dbReference type="Pfam" id="PF00226">
    <property type="entry name" value="DnaJ"/>
    <property type="match status" value="1"/>
</dbReference>
<evidence type="ECO:0000313" key="3">
    <source>
        <dbReference type="EMBL" id="PWN93699.1"/>
    </source>
</evidence>
<gene>
    <name evidence="3" type="ORF">FA10DRAFT_299053</name>
</gene>
<dbReference type="PROSITE" id="PS00636">
    <property type="entry name" value="DNAJ_1"/>
    <property type="match status" value="1"/>
</dbReference>